<protein>
    <submittedName>
        <fullName evidence="2">Uncharacterized protein</fullName>
    </submittedName>
</protein>
<keyword evidence="1" id="KW-0812">Transmembrane</keyword>
<comment type="caution">
    <text evidence="2">The sequence shown here is derived from an EMBL/GenBank/DDBJ whole genome shotgun (WGS) entry which is preliminary data.</text>
</comment>
<gene>
    <name evidence="2" type="ORF">A3I86_02725</name>
</gene>
<organism evidence="2 3">
    <name type="scientific">Candidatus Zambryskibacteria bacterium RIFCSPLOWO2_02_FULL_39_14</name>
    <dbReference type="NCBI Taxonomy" id="1802769"/>
    <lineage>
        <taxon>Bacteria</taxon>
        <taxon>Candidatus Zambryskiibacteriota</taxon>
    </lineage>
</organism>
<feature type="transmembrane region" description="Helical" evidence="1">
    <location>
        <begin position="56"/>
        <end position="78"/>
    </location>
</feature>
<dbReference type="InterPro" id="IPR043993">
    <property type="entry name" value="T4SS_pilin"/>
</dbReference>
<dbReference type="AlphaFoldDB" id="A0A1G2UGH3"/>
<evidence type="ECO:0000256" key="1">
    <source>
        <dbReference type="SAM" id="Phobius"/>
    </source>
</evidence>
<evidence type="ECO:0000313" key="2">
    <source>
        <dbReference type="EMBL" id="OHB08541.1"/>
    </source>
</evidence>
<dbReference type="Proteomes" id="UP000177096">
    <property type="component" value="Unassembled WGS sequence"/>
</dbReference>
<dbReference type="Pfam" id="PF18895">
    <property type="entry name" value="T4SS_pilin"/>
    <property type="match status" value="1"/>
</dbReference>
<name>A0A1G2UGH3_9BACT</name>
<keyword evidence="1" id="KW-0472">Membrane</keyword>
<accession>A0A1G2UGH3</accession>
<sequence>MPPNNLRELVSIFIDLIQVALPVVVGFALIAFFWGLAKFIFRVGGDEKAVEEGKNLMIWGVIALFVMISIWGIIAFVYRDIGFSRPFGIPFLPS</sequence>
<proteinExistence type="predicted"/>
<reference evidence="2 3" key="1">
    <citation type="journal article" date="2016" name="Nat. Commun.">
        <title>Thousands of microbial genomes shed light on interconnected biogeochemical processes in an aquifer system.</title>
        <authorList>
            <person name="Anantharaman K."/>
            <person name="Brown C.T."/>
            <person name="Hug L.A."/>
            <person name="Sharon I."/>
            <person name="Castelle C.J."/>
            <person name="Probst A.J."/>
            <person name="Thomas B.C."/>
            <person name="Singh A."/>
            <person name="Wilkins M.J."/>
            <person name="Karaoz U."/>
            <person name="Brodie E.L."/>
            <person name="Williams K.H."/>
            <person name="Hubbard S.S."/>
            <person name="Banfield J.F."/>
        </authorList>
    </citation>
    <scope>NUCLEOTIDE SEQUENCE [LARGE SCALE GENOMIC DNA]</scope>
</reference>
<evidence type="ECO:0000313" key="3">
    <source>
        <dbReference type="Proteomes" id="UP000177096"/>
    </source>
</evidence>
<dbReference type="EMBL" id="MHWM01000023">
    <property type="protein sequence ID" value="OHB08541.1"/>
    <property type="molecule type" value="Genomic_DNA"/>
</dbReference>
<feature type="transmembrane region" description="Helical" evidence="1">
    <location>
        <begin position="12"/>
        <end position="36"/>
    </location>
</feature>
<keyword evidence="1" id="KW-1133">Transmembrane helix</keyword>